<dbReference type="Proteomes" id="UP000009881">
    <property type="component" value="Unassembled WGS sequence"/>
</dbReference>
<keyword evidence="3" id="KW-1185">Reference proteome</keyword>
<name>K9H3N7_9PROT</name>
<dbReference type="PATRIC" id="fig|1238182.3.peg.954"/>
<sequence>MSSDARTHVLTRIRRSLNRGELPDEARAELDRRINEPKPGVVPARATGEHAALVERFVEMAEFAAATVTRVPGMEAVPTAVADWLKGHNLAPKVVAAPDATLDGLEGHGTLEVTRGVAHPADQAAVTPCFAGVAETGTLVLLSGPEHPTSLNFLPDNHIIVVRASQVVGGYEEAWAKLRAQGAVPRTVNMVTGPSRTGDIEQTLQLGAHGPRRLHIVLIDDHRRGTDSGEG</sequence>
<dbReference type="EMBL" id="ANHY01000004">
    <property type="protein sequence ID" value="EKV32142.1"/>
    <property type="molecule type" value="Genomic_DNA"/>
</dbReference>
<proteinExistence type="predicted"/>
<dbReference type="PANTHER" id="PTHR43682">
    <property type="entry name" value="LACTATE UTILIZATION PROTEIN C"/>
    <property type="match status" value="1"/>
</dbReference>
<evidence type="ECO:0000313" key="2">
    <source>
        <dbReference type="EMBL" id="EKV32142.1"/>
    </source>
</evidence>
<dbReference type="InterPro" id="IPR024185">
    <property type="entry name" value="FTHF_cligase-like_sf"/>
</dbReference>
<reference evidence="2 3" key="1">
    <citation type="journal article" date="2013" name="Genome Announc.">
        <title>Draft Genome Sequence of an Alphaproteobacterium, Caenispirillum salinarum AK4(T), Isolated from a Solar Saltern.</title>
        <authorList>
            <person name="Khatri I."/>
            <person name="Singh A."/>
            <person name="Korpole S."/>
            <person name="Pinnaka A.K."/>
            <person name="Subramanian S."/>
        </authorList>
    </citation>
    <scope>NUCLEOTIDE SEQUENCE [LARGE SCALE GENOMIC DNA]</scope>
    <source>
        <strain evidence="2 3">AK4</strain>
    </source>
</reference>
<dbReference type="eggNOG" id="COG1556">
    <property type="taxonomic scope" value="Bacteria"/>
</dbReference>
<accession>K9H3N7</accession>
<protein>
    <submittedName>
        <fullName evidence="2">Putative L-lactate dehydrogenase</fullName>
    </submittedName>
</protein>
<dbReference type="AlphaFoldDB" id="K9H3N7"/>
<organism evidence="2 3">
    <name type="scientific">Caenispirillum salinarum AK4</name>
    <dbReference type="NCBI Taxonomy" id="1238182"/>
    <lineage>
        <taxon>Bacteria</taxon>
        <taxon>Pseudomonadati</taxon>
        <taxon>Pseudomonadota</taxon>
        <taxon>Alphaproteobacteria</taxon>
        <taxon>Rhodospirillales</taxon>
        <taxon>Novispirillaceae</taxon>
        <taxon>Caenispirillum</taxon>
    </lineage>
</organism>
<dbReference type="OrthoDB" id="9794157at2"/>
<evidence type="ECO:0000313" key="3">
    <source>
        <dbReference type="Proteomes" id="UP000009881"/>
    </source>
</evidence>
<dbReference type="RefSeq" id="WP_009539403.1">
    <property type="nucleotide sequence ID" value="NZ_ANHY01000004.1"/>
</dbReference>
<dbReference type="Gene3D" id="3.40.50.10420">
    <property type="entry name" value="NagB/RpiA/CoA transferase-like"/>
    <property type="match status" value="1"/>
</dbReference>
<comment type="caution">
    <text evidence="2">The sequence shown here is derived from an EMBL/GenBank/DDBJ whole genome shotgun (WGS) entry which is preliminary data.</text>
</comment>
<dbReference type="PANTHER" id="PTHR43682:SF1">
    <property type="entry name" value="LACTATE UTILIZATION PROTEIN C"/>
    <property type="match status" value="1"/>
</dbReference>
<dbReference type="Pfam" id="PF02589">
    <property type="entry name" value="LUD_dom"/>
    <property type="match status" value="1"/>
</dbReference>
<gene>
    <name evidence="2" type="ORF">C882_3206</name>
</gene>
<evidence type="ECO:0000259" key="1">
    <source>
        <dbReference type="Pfam" id="PF02589"/>
    </source>
</evidence>
<dbReference type="InterPro" id="IPR003741">
    <property type="entry name" value="LUD_dom"/>
</dbReference>
<feature type="domain" description="LUD" evidence="1">
    <location>
        <begin position="125"/>
        <end position="219"/>
    </location>
</feature>
<dbReference type="SUPFAM" id="SSF100950">
    <property type="entry name" value="NagB/RpiA/CoA transferase-like"/>
    <property type="match status" value="1"/>
</dbReference>
<dbReference type="InterPro" id="IPR037171">
    <property type="entry name" value="NagB/RpiA_transferase-like"/>
</dbReference>
<dbReference type="STRING" id="1238182.C882_3206"/>